<dbReference type="InterPro" id="IPR013154">
    <property type="entry name" value="ADH-like_N"/>
</dbReference>
<name>A0A1W1ZD57_9HYPH</name>
<evidence type="ECO:0000313" key="4">
    <source>
        <dbReference type="EMBL" id="SMC46324.1"/>
    </source>
</evidence>
<dbReference type="STRING" id="937218.SAMN06297251_102335"/>
<dbReference type="PANTHER" id="PTHR43401">
    <property type="entry name" value="L-THREONINE 3-DEHYDROGENASE"/>
    <property type="match status" value="1"/>
</dbReference>
<dbReference type="GO" id="GO:0016491">
    <property type="term" value="F:oxidoreductase activity"/>
    <property type="evidence" value="ECO:0007669"/>
    <property type="project" value="UniProtKB-KW"/>
</dbReference>
<keyword evidence="5" id="KW-1185">Reference proteome</keyword>
<dbReference type="SUPFAM" id="SSF50129">
    <property type="entry name" value="GroES-like"/>
    <property type="match status" value="1"/>
</dbReference>
<reference evidence="4 5" key="1">
    <citation type="submission" date="2017-04" db="EMBL/GenBank/DDBJ databases">
        <authorList>
            <person name="Afonso C.L."/>
            <person name="Miller P.J."/>
            <person name="Scott M.A."/>
            <person name="Spackman E."/>
            <person name="Goraichik I."/>
            <person name="Dimitrov K.M."/>
            <person name="Suarez D.L."/>
            <person name="Swayne D.E."/>
        </authorList>
    </citation>
    <scope>NUCLEOTIDE SEQUENCE [LARGE SCALE GENOMIC DNA]</scope>
    <source>
        <strain evidence="4 5">CGMCC 1.10972</strain>
    </source>
</reference>
<feature type="domain" description="Alcohol dehydrogenase-like N-terminal" evidence="3">
    <location>
        <begin position="31"/>
        <end position="132"/>
    </location>
</feature>
<dbReference type="InterPro" id="IPR011032">
    <property type="entry name" value="GroES-like_sf"/>
</dbReference>
<gene>
    <name evidence="4" type="ORF">SAMN06297251_102335</name>
</gene>
<dbReference type="Gene3D" id="3.40.50.720">
    <property type="entry name" value="NAD(P)-binding Rossmann-like Domain"/>
    <property type="match status" value="1"/>
</dbReference>
<dbReference type="Proteomes" id="UP000192656">
    <property type="component" value="Unassembled WGS sequence"/>
</dbReference>
<sequence>MSNTHPPMRAACFHGSDRITIETAPRPEPKAGEAVLRVMRTALCGSDFKLWHQGSDHIAGHEIFGRVDEPGHAMQGTRCAVYIPEHCGHCDACEAGDTQMCLTVSSLIGWNRDGGYAEFVRVPDNCLLPVPDDIEDDLAPLLLDTIGTSAHAVREAGRFVPAEAKRPVLVTGAGPVGLGVVIALKALGYGEVFVSDPNGERVAIARSFGAKDHPVGSRETRFAAIFECSGAHAARNLAIELVLPKGVIILVGENAAPWTITEDKIFRRKDFAMLRTFYFPKGDLQPNIELLRAHRDAYRRLVDERFPLDTLPERFSHFAQGRSIKPVLAFAGDV</sequence>
<accession>A0A1W1ZD57</accession>
<dbReference type="SUPFAM" id="SSF51735">
    <property type="entry name" value="NAD(P)-binding Rossmann-fold domains"/>
    <property type="match status" value="1"/>
</dbReference>
<dbReference type="EMBL" id="FWXR01000002">
    <property type="protein sequence ID" value="SMC46324.1"/>
    <property type="molecule type" value="Genomic_DNA"/>
</dbReference>
<dbReference type="InterPro" id="IPR013149">
    <property type="entry name" value="ADH-like_C"/>
</dbReference>
<feature type="domain" description="Alcohol dehydrogenase-like C-terminal" evidence="2">
    <location>
        <begin position="175"/>
        <end position="290"/>
    </location>
</feature>
<keyword evidence="1" id="KW-0560">Oxidoreductase</keyword>
<evidence type="ECO:0000259" key="2">
    <source>
        <dbReference type="Pfam" id="PF00107"/>
    </source>
</evidence>
<dbReference type="RefSeq" id="WP_244556783.1">
    <property type="nucleotide sequence ID" value="NZ_FWXR01000002.1"/>
</dbReference>
<dbReference type="PANTHER" id="PTHR43401:SF2">
    <property type="entry name" value="L-THREONINE 3-DEHYDROGENASE"/>
    <property type="match status" value="1"/>
</dbReference>
<evidence type="ECO:0000259" key="3">
    <source>
        <dbReference type="Pfam" id="PF08240"/>
    </source>
</evidence>
<evidence type="ECO:0000313" key="5">
    <source>
        <dbReference type="Proteomes" id="UP000192656"/>
    </source>
</evidence>
<evidence type="ECO:0000256" key="1">
    <source>
        <dbReference type="ARBA" id="ARBA00023002"/>
    </source>
</evidence>
<dbReference type="InterPro" id="IPR050129">
    <property type="entry name" value="Zn_alcohol_dh"/>
</dbReference>
<proteinExistence type="predicted"/>
<dbReference type="Pfam" id="PF00107">
    <property type="entry name" value="ADH_zinc_N"/>
    <property type="match status" value="1"/>
</dbReference>
<protein>
    <submittedName>
        <fullName evidence="4">Threonine dehydrogenase</fullName>
    </submittedName>
</protein>
<organism evidence="4 5">
    <name type="scientific">Fulvimarina manganoxydans</name>
    <dbReference type="NCBI Taxonomy" id="937218"/>
    <lineage>
        <taxon>Bacteria</taxon>
        <taxon>Pseudomonadati</taxon>
        <taxon>Pseudomonadota</taxon>
        <taxon>Alphaproteobacteria</taxon>
        <taxon>Hyphomicrobiales</taxon>
        <taxon>Aurantimonadaceae</taxon>
        <taxon>Fulvimarina</taxon>
    </lineage>
</organism>
<dbReference type="Gene3D" id="3.90.180.10">
    <property type="entry name" value="Medium-chain alcohol dehydrogenases, catalytic domain"/>
    <property type="match status" value="1"/>
</dbReference>
<dbReference type="AlphaFoldDB" id="A0A1W1ZD57"/>
<dbReference type="InterPro" id="IPR036291">
    <property type="entry name" value="NAD(P)-bd_dom_sf"/>
</dbReference>
<dbReference type="Pfam" id="PF08240">
    <property type="entry name" value="ADH_N"/>
    <property type="match status" value="1"/>
</dbReference>